<dbReference type="GO" id="GO:0016740">
    <property type="term" value="F:transferase activity"/>
    <property type="evidence" value="ECO:0007669"/>
    <property type="project" value="UniProtKB-KW"/>
</dbReference>
<organism evidence="2 3">
    <name type="scientific">Oceanobacillus picturae</name>
    <dbReference type="NCBI Taxonomy" id="171693"/>
    <lineage>
        <taxon>Bacteria</taxon>
        <taxon>Bacillati</taxon>
        <taxon>Bacillota</taxon>
        <taxon>Bacilli</taxon>
        <taxon>Bacillales</taxon>
        <taxon>Bacillaceae</taxon>
        <taxon>Oceanobacillus</taxon>
    </lineage>
</organism>
<dbReference type="RefSeq" id="WP_036575211.1">
    <property type="nucleotide sequence ID" value="NZ_CABLBW010000001.1"/>
</dbReference>
<protein>
    <submittedName>
        <fullName evidence="2">Glycosyl transferase</fullName>
    </submittedName>
</protein>
<dbReference type="EMBL" id="BBXV01000002">
    <property type="protein sequence ID" value="GAQ16222.1"/>
    <property type="molecule type" value="Genomic_DNA"/>
</dbReference>
<feature type="coiled-coil region" evidence="1">
    <location>
        <begin position="15"/>
        <end position="56"/>
    </location>
</feature>
<keyword evidence="1" id="KW-0175">Coiled coil</keyword>
<name>A0A0U9H125_9BACI</name>
<evidence type="ECO:0000256" key="1">
    <source>
        <dbReference type="SAM" id="Coils"/>
    </source>
</evidence>
<accession>A0A0U9H125</accession>
<dbReference type="Proteomes" id="UP000052946">
    <property type="component" value="Unassembled WGS sequence"/>
</dbReference>
<comment type="caution">
    <text evidence="2">The sequence shown here is derived from an EMBL/GenBank/DDBJ whole genome shotgun (WGS) entry which is preliminary data.</text>
</comment>
<gene>
    <name evidence="2" type="ORF">OPHB3_0138</name>
</gene>
<keyword evidence="2" id="KW-0808">Transferase</keyword>
<reference evidence="2 3" key="2">
    <citation type="journal article" date="2016" name="Genome Announc.">
        <title>Draft Genome Sequence of Oceanobacillus picturae Heshi-B3, Isolated from Fermented Rice Bran in a Traditional Japanese Seafood Dish.</title>
        <authorList>
            <person name="Akuzawa S."/>
            <person name="Nagaoka J."/>
            <person name="Kanekatsu M."/>
            <person name="Kanesaki Y."/>
            <person name="Suzuki T."/>
        </authorList>
    </citation>
    <scope>NUCLEOTIDE SEQUENCE [LARGE SCALE GENOMIC DNA]</scope>
    <source>
        <strain evidence="2 3">Heshi-B3</strain>
    </source>
</reference>
<evidence type="ECO:0000313" key="3">
    <source>
        <dbReference type="Proteomes" id="UP000052946"/>
    </source>
</evidence>
<dbReference type="AlphaFoldDB" id="A0A0U9H125"/>
<proteinExistence type="predicted"/>
<sequence>MNVGDISNRDIMQAITELGQQVSGLANRMEKIETRVSDLEIEVKRAGNELKQDIRKLDAKFSVLSDSVVETKADMKLLKQNQH</sequence>
<reference evidence="3" key="1">
    <citation type="submission" date="2015-07" db="EMBL/GenBank/DDBJ databases">
        <title>Draft Genome Sequence of Oceanobacillus picturae Heshi-B3 that Was Isolated from Fermented Rice Bran with Aging Salted Mackerel, Which Was Named Heshiko as Traditional Fermented Seafood in Japan.</title>
        <authorList>
            <person name="Akuzawa S."/>
            <person name="Nakagawa J."/>
            <person name="Kanekatsu T."/>
            <person name="Kanesaki Y."/>
            <person name="Suzuki T."/>
        </authorList>
    </citation>
    <scope>NUCLEOTIDE SEQUENCE [LARGE SCALE GENOMIC DNA]</scope>
    <source>
        <strain evidence="3">Heshi-B3</strain>
    </source>
</reference>
<dbReference type="Gene3D" id="1.20.5.170">
    <property type="match status" value="1"/>
</dbReference>
<evidence type="ECO:0000313" key="2">
    <source>
        <dbReference type="EMBL" id="GAQ16222.1"/>
    </source>
</evidence>